<organism evidence="1 2">
    <name type="scientific">Bacteroides oleiciplenus</name>
    <dbReference type="NCBI Taxonomy" id="626931"/>
    <lineage>
        <taxon>Bacteria</taxon>
        <taxon>Pseudomonadati</taxon>
        <taxon>Bacteroidota</taxon>
        <taxon>Bacteroidia</taxon>
        <taxon>Bacteroidales</taxon>
        <taxon>Bacteroidaceae</taxon>
        <taxon>Bacteroides</taxon>
    </lineage>
</organism>
<name>A0A3E5B964_9BACE</name>
<dbReference type="AlphaFoldDB" id="A0A3E5B964"/>
<gene>
    <name evidence="1" type="ORF">DXB65_15410</name>
</gene>
<dbReference type="RefSeq" id="WP_117724769.1">
    <property type="nucleotide sequence ID" value="NZ_QSUL01000010.1"/>
</dbReference>
<sequence>MGSRGLRNNNPGNIRLSRTLWQGEVRPSQDKSFCQFRSMAYGYRALIKLLQNYRRVNGCRTIADFINRWAPPVENNTSGYIRRVCTEMQVPTSHVPDVRNMATMCAFAAAISQVENGEPAVMADVVAGWNLL</sequence>
<dbReference type="EMBL" id="QSUL01000010">
    <property type="protein sequence ID" value="RGN33865.1"/>
    <property type="molecule type" value="Genomic_DNA"/>
</dbReference>
<dbReference type="Proteomes" id="UP000260983">
    <property type="component" value="Unassembled WGS sequence"/>
</dbReference>
<reference evidence="1 2" key="1">
    <citation type="submission" date="2018-08" db="EMBL/GenBank/DDBJ databases">
        <title>A genome reference for cultivated species of the human gut microbiota.</title>
        <authorList>
            <person name="Zou Y."/>
            <person name="Xue W."/>
            <person name="Luo G."/>
        </authorList>
    </citation>
    <scope>NUCLEOTIDE SEQUENCE [LARGE SCALE GENOMIC DNA]</scope>
    <source>
        <strain evidence="1 2">OM05-15BH</strain>
    </source>
</reference>
<proteinExistence type="predicted"/>
<protein>
    <submittedName>
        <fullName evidence="1">Structural protein P5</fullName>
    </submittedName>
</protein>
<evidence type="ECO:0000313" key="1">
    <source>
        <dbReference type="EMBL" id="RGN33865.1"/>
    </source>
</evidence>
<accession>A0A3E5B964</accession>
<comment type="caution">
    <text evidence="1">The sequence shown here is derived from an EMBL/GenBank/DDBJ whole genome shotgun (WGS) entry which is preliminary data.</text>
</comment>
<evidence type="ECO:0000313" key="2">
    <source>
        <dbReference type="Proteomes" id="UP000260983"/>
    </source>
</evidence>